<evidence type="ECO:0000313" key="3">
    <source>
        <dbReference type="Proteomes" id="UP000178880"/>
    </source>
</evidence>
<dbReference type="EMBL" id="MHLA01000001">
    <property type="protein sequence ID" value="OGZ00448.1"/>
    <property type="molecule type" value="Genomic_DNA"/>
</dbReference>
<keyword evidence="1" id="KW-0812">Transmembrane</keyword>
<gene>
    <name evidence="2" type="ORF">A2945_03850</name>
</gene>
<feature type="transmembrane region" description="Helical" evidence="1">
    <location>
        <begin position="9"/>
        <end position="27"/>
    </location>
</feature>
<reference evidence="2 3" key="1">
    <citation type="journal article" date="2016" name="Nat. Commun.">
        <title>Thousands of microbial genomes shed light on interconnected biogeochemical processes in an aquifer system.</title>
        <authorList>
            <person name="Anantharaman K."/>
            <person name="Brown C.T."/>
            <person name="Hug L.A."/>
            <person name="Sharon I."/>
            <person name="Castelle C.J."/>
            <person name="Probst A.J."/>
            <person name="Thomas B.C."/>
            <person name="Singh A."/>
            <person name="Wilkins M.J."/>
            <person name="Karaoz U."/>
            <person name="Brodie E.L."/>
            <person name="Williams K.H."/>
            <person name="Hubbard S.S."/>
            <person name="Banfield J.F."/>
        </authorList>
    </citation>
    <scope>NUCLEOTIDE SEQUENCE [LARGE SCALE GENOMIC DNA]</scope>
</reference>
<keyword evidence="1" id="KW-1133">Transmembrane helix</keyword>
<name>A0A1G2CJ64_9BACT</name>
<comment type="caution">
    <text evidence="2">The sequence shown here is derived from an EMBL/GenBank/DDBJ whole genome shotgun (WGS) entry which is preliminary data.</text>
</comment>
<dbReference type="Proteomes" id="UP000178880">
    <property type="component" value="Unassembled WGS sequence"/>
</dbReference>
<evidence type="ECO:0000256" key="1">
    <source>
        <dbReference type="SAM" id="Phobius"/>
    </source>
</evidence>
<organism evidence="2 3">
    <name type="scientific">Candidatus Liptonbacteria bacterium RIFCSPLOWO2_01_FULL_52_25</name>
    <dbReference type="NCBI Taxonomy" id="1798650"/>
    <lineage>
        <taxon>Bacteria</taxon>
        <taxon>Candidatus Liptoniibacteriota</taxon>
    </lineage>
</organism>
<accession>A0A1G2CJ64</accession>
<proteinExistence type="predicted"/>
<dbReference type="STRING" id="1798650.A2945_03850"/>
<keyword evidence="1" id="KW-0472">Membrane</keyword>
<dbReference type="AlphaFoldDB" id="A0A1G2CJ64"/>
<sequence>MPFRLGKQLAYLAVFILFWFGVVSLFYRTSIKPVPTCYDNIQNQREAGVDCGGPCATVCVPANVKPIELVGQVIRFSPDPTHFSLLARVNNPNTTHAARNFSYSFFLYDASEKLVKTYSGASYIYAGEAKYILLPNVPLPGVPFNTVDFKVESAGWLPKDTFIGPPFLTSSNVTSETEGNRITFSGQVTNKDTVSFPRVAVLAIFRGQFGQEAGASQTEIENLLPNGTLPFSVIHPSVPNLDIAGTRVFVYASRP</sequence>
<protein>
    <submittedName>
        <fullName evidence="2">Uncharacterized protein</fullName>
    </submittedName>
</protein>
<evidence type="ECO:0000313" key="2">
    <source>
        <dbReference type="EMBL" id="OGZ00448.1"/>
    </source>
</evidence>